<dbReference type="RefSeq" id="WP_115323506.1">
    <property type="nucleotide sequence ID" value="NZ_UGTV01000015.1"/>
</dbReference>
<keyword evidence="10 15" id="KW-0274">FAD</keyword>
<evidence type="ECO:0000256" key="8">
    <source>
        <dbReference type="ARBA" id="ARBA00022741"/>
    </source>
</evidence>
<keyword evidence="11 15" id="KW-0067">ATP-binding</keyword>
<keyword evidence="6 15" id="KW-0808">Transferase</keyword>
<dbReference type="SUPFAM" id="SSF82114">
    <property type="entry name" value="Riboflavin kinase-like"/>
    <property type="match status" value="1"/>
</dbReference>
<dbReference type="PIRSF" id="PIRSF004491">
    <property type="entry name" value="FAD_Synth"/>
    <property type="match status" value="1"/>
</dbReference>
<dbReference type="EC" id="2.7.7.2" evidence="15"/>
<evidence type="ECO:0000256" key="14">
    <source>
        <dbReference type="ARBA" id="ARBA00049494"/>
    </source>
</evidence>
<evidence type="ECO:0000313" key="18">
    <source>
        <dbReference type="Proteomes" id="UP000254704"/>
    </source>
</evidence>
<evidence type="ECO:0000256" key="2">
    <source>
        <dbReference type="ARBA" id="ARBA00004726"/>
    </source>
</evidence>
<dbReference type="UniPathway" id="UPA00276">
    <property type="reaction ID" value="UER00406"/>
</dbReference>
<proteinExistence type="inferred from homology"/>
<dbReference type="NCBIfam" id="TIGR00125">
    <property type="entry name" value="cyt_tran_rel"/>
    <property type="match status" value="1"/>
</dbReference>
<dbReference type="SUPFAM" id="SSF52374">
    <property type="entry name" value="Nucleotidylyl transferase"/>
    <property type="match status" value="1"/>
</dbReference>
<sequence>MRLIRGIHNLPKNLSGCALTIGNFDGVHLGHQAILRHLRQKADELNLPVVVMLFEPQPREYFTDTDSPARLMRLRDKLHHLATLGVDYVICIRFNQSFAQQSAEVFIEDWLVAKLNVKFLSIGDDFRFGAKRQGNFALLQQASKKFGFIVEDNHSFCVEQLRISSTAIREALANDNLTYATKILGKPYSILGRVAHGNKLGRTIGFPTANIPLHRQVNPVKGVYAVKVRLKNNEIYLGVANIGKRPTINGAVQLLETHLFDFKGDIYGQCIEVEFCHKIRNEFKFPSFDALKQQIAQDVETAKLFFRINNK</sequence>
<evidence type="ECO:0000256" key="12">
    <source>
        <dbReference type="ARBA" id="ARBA00023268"/>
    </source>
</evidence>
<evidence type="ECO:0000256" key="4">
    <source>
        <dbReference type="ARBA" id="ARBA00022630"/>
    </source>
</evidence>
<evidence type="ECO:0000256" key="9">
    <source>
        <dbReference type="ARBA" id="ARBA00022777"/>
    </source>
</evidence>
<dbReference type="InterPro" id="IPR002606">
    <property type="entry name" value="Riboflavin_kinase_bac"/>
</dbReference>
<dbReference type="Pfam" id="PF01687">
    <property type="entry name" value="Flavokinase"/>
    <property type="match status" value="1"/>
</dbReference>
<dbReference type="InterPro" id="IPR015864">
    <property type="entry name" value="FAD_synthase"/>
</dbReference>
<evidence type="ECO:0000256" key="5">
    <source>
        <dbReference type="ARBA" id="ARBA00022643"/>
    </source>
</evidence>
<keyword evidence="9 15" id="KW-0418">Kinase</keyword>
<keyword evidence="7 15" id="KW-0548">Nucleotidyltransferase</keyword>
<dbReference type="GO" id="GO:0003919">
    <property type="term" value="F:FMN adenylyltransferase activity"/>
    <property type="evidence" value="ECO:0007669"/>
    <property type="project" value="UniProtKB-UniRule"/>
</dbReference>
<evidence type="ECO:0000259" key="16">
    <source>
        <dbReference type="SMART" id="SM00904"/>
    </source>
</evidence>
<comment type="catalytic activity">
    <reaction evidence="13 15">
        <text>riboflavin + ATP = FMN + ADP + H(+)</text>
        <dbReference type="Rhea" id="RHEA:14357"/>
        <dbReference type="ChEBI" id="CHEBI:15378"/>
        <dbReference type="ChEBI" id="CHEBI:30616"/>
        <dbReference type="ChEBI" id="CHEBI:57986"/>
        <dbReference type="ChEBI" id="CHEBI:58210"/>
        <dbReference type="ChEBI" id="CHEBI:456216"/>
        <dbReference type="EC" id="2.7.1.26"/>
    </reaction>
</comment>
<dbReference type="AlphaFoldDB" id="A0A379EY09"/>
<dbReference type="NCBIfam" id="NF004160">
    <property type="entry name" value="PRK05627.1-3"/>
    <property type="match status" value="1"/>
</dbReference>
<dbReference type="GO" id="GO:0006747">
    <property type="term" value="P:FAD biosynthetic process"/>
    <property type="evidence" value="ECO:0007669"/>
    <property type="project" value="UniProtKB-UniRule"/>
</dbReference>
<evidence type="ECO:0000256" key="10">
    <source>
        <dbReference type="ARBA" id="ARBA00022827"/>
    </source>
</evidence>
<dbReference type="GO" id="GO:0005524">
    <property type="term" value="F:ATP binding"/>
    <property type="evidence" value="ECO:0007669"/>
    <property type="project" value="UniProtKB-UniRule"/>
</dbReference>
<dbReference type="InterPro" id="IPR015865">
    <property type="entry name" value="Riboflavin_kinase_bac/euk"/>
</dbReference>
<dbReference type="Gene3D" id="3.40.50.620">
    <property type="entry name" value="HUPs"/>
    <property type="match status" value="1"/>
</dbReference>
<protein>
    <recommendedName>
        <fullName evidence="15">Riboflavin biosynthesis protein</fullName>
    </recommendedName>
    <domain>
        <recommendedName>
            <fullName evidence="15">Riboflavin kinase</fullName>
            <ecNumber evidence="15">2.7.1.26</ecNumber>
        </recommendedName>
        <alternativeName>
            <fullName evidence="15">Flavokinase</fullName>
        </alternativeName>
    </domain>
    <domain>
        <recommendedName>
            <fullName evidence="15">FMN adenylyltransferase</fullName>
            <ecNumber evidence="15">2.7.7.2</ecNumber>
        </recommendedName>
        <alternativeName>
            <fullName evidence="15">FAD pyrophosphorylase</fullName>
        </alternativeName>
        <alternativeName>
            <fullName evidence="15">FAD synthase</fullName>
        </alternativeName>
    </domain>
</protein>
<reference evidence="17 18" key="1">
    <citation type="submission" date="2018-06" db="EMBL/GenBank/DDBJ databases">
        <authorList>
            <consortium name="Pathogen Informatics"/>
            <person name="Doyle S."/>
        </authorList>
    </citation>
    <scope>NUCLEOTIDE SEQUENCE [LARGE SCALE GENOMIC DNA]</scope>
    <source>
        <strain evidence="17 18">NCTC11621</strain>
    </source>
</reference>
<dbReference type="NCBIfam" id="NF004163">
    <property type="entry name" value="PRK05627.1-6"/>
    <property type="match status" value="1"/>
</dbReference>
<evidence type="ECO:0000256" key="13">
    <source>
        <dbReference type="ARBA" id="ARBA00047880"/>
    </source>
</evidence>
<evidence type="ECO:0000256" key="1">
    <source>
        <dbReference type="ARBA" id="ARBA00002121"/>
    </source>
</evidence>
<evidence type="ECO:0000256" key="15">
    <source>
        <dbReference type="PIRNR" id="PIRNR004491"/>
    </source>
</evidence>
<name>A0A379EY09_9PAST</name>
<dbReference type="Proteomes" id="UP000254704">
    <property type="component" value="Unassembled WGS sequence"/>
</dbReference>
<evidence type="ECO:0000256" key="6">
    <source>
        <dbReference type="ARBA" id="ARBA00022679"/>
    </source>
</evidence>
<keyword evidence="5 15" id="KW-0288">FMN</keyword>
<dbReference type="InterPro" id="IPR023468">
    <property type="entry name" value="Riboflavin_kinase"/>
</dbReference>
<evidence type="ECO:0000313" key="17">
    <source>
        <dbReference type="EMBL" id="SUC11083.1"/>
    </source>
</evidence>
<gene>
    <name evidence="17" type="primary">ribF</name>
    <name evidence="17" type="ORF">NCTC11621_02165</name>
</gene>
<evidence type="ECO:0000256" key="3">
    <source>
        <dbReference type="ARBA" id="ARBA00005201"/>
    </source>
</evidence>
<dbReference type="SMART" id="SM00904">
    <property type="entry name" value="Flavokinase"/>
    <property type="match status" value="1"/>
</dbReference>
<evidence type="ECO:0000256" key="11">
    <source>
        <dbReference type="ARBA" id="ARBA00022840"/>
    </source>
</evidence>
<dbReference type="InterPro" id="IPR014729">
    <property type="entry name" value="Rossmann-like_a/b/a_fold"/>
</dbReference>
<dbReference type="Gene3D" id="2.40.30.30">
    <property type="entry name" value="Riboflavin kinase-like"/>
    <property type="match status" value="1"/>
</dbReference>
<dbReference type="EMBL" id="UGTV01000015">
    <property type="protein sequence ID" value="SUC11083.1"/>
    <property type="molecule type" value="Genomic_DNA"/>
</dbReference>
<keyword evidence="12" id="KW-0511">Multifunctional enzyme</keyword>
<dbReference type="GO" id="GO:0008531">
    <property type="term" value="F:riboflavin kinase activity"/>
    <property type="evidence" value="ECO:0007669"/>
    <property type="project" value="UniProtKB-UniRule"/>
</dbReference>
<accession>A0A379EY09</accession>
<dbReference type="InterPro" id="IPR004821">
    <property type="entry name" value="Cyt_trans-like"/>
</dbReference>
<dbReference type="NCBIfam" id="NF004159">
    <property type="entry name" value="PRK05627.1-2"/>
    <property type="match status" value="1"/>
</dbReference>
<comment type="function">
    <text evidence="1">Catalyzes the phosphorylation of riboflavin to FMN followed by the adenylation of FMN to FAD.</text>
</comment>
<dbReference type="UniPathway" id="UPA00277">
    <property type="reaction ID" value="UER00407"/>
</dbReference>
<dbReference type="PANTHER" id="PTHR22749:SF6">
    <property type="entry name" value="RIBOFLAVIN KINASE"/>
    <property type="match status" value="1"/>
</dbReference>
<comment type="pathway">
    <text evidence="2 15">Cofactor biosynthesis; FAD biosynthesis; FAD from FMN: step 1/1.</text>
</comment>
<comment type="similarity">
    <text evidence="15">Belongs to the ribF family.</text>
</comment>
<dbReference type="Pfam" id="PF06574">
    <property type="entry name" value="FAD_syn"/>
    <property type="match status" value="1"/>
</dbReference>
<dbReference type="NCBIfam" id="TIGR00083">
    <property type="entry name" value="ribF"/>
    <property type="match status" value="1"/>
</dbReference>
<dbReference type="EC" id="2.7.1.26" evidence="15"/>
<organism evidence="17 18">
    <name type="scientific">Pasteurella canis</name>
    <dbReference type="NCBI Taxonomy" id="753"/>
    <lineage>
        <taxon>Bacteria</taxon>
        <taxon>Pseudomonadati</taxon>
        <taxon>Pseudomonadota</taxon>
        <taxon>Gammaproteobacteria</taxon>
        <taxon>Pasteurellales</taxon>
        <taxon>Pasteurellaceae</taxon>
        <taxon>Pasteurella</taxon>
    </lineage>
</organism>
<dbReference type="InterPro" id="IPR023465">
    <property type="entry name" value="Riboflavin_kinase_dom_sf"/>
</dbReference>
<keyword evidence="4 15" id="KW-0285">Flavoprotein</keyword>
<comment type="pathway">
    <text evidence="3 15">Cofactor biosynthesis; FMN biosynthesis; FMN from riboflavin (ATP route): step 1/1.</text>
</comment>
<dbReference type="CDD" id="cd02064">
    <property type="entry name" value="FAD_synthetase_N"/>
    <property type="match status" value="1"/>
</dbReference>
<keyword evidence="8 15" id="KW-0547">Nucleotide-binding</keyword>
<feature type="domain" description="Riboflavin kinase" evidence="16">
    <location>
        <begin position="183"/>
        <end position="307"/>
    </location>
</feature>
<dbReference type="GO" id="GO:0009231">
    <property type="term" value="P:riboflavin biosynthetic process"/>
    <property type="evidence" value="ECO:0007669"/>
    <property type="project" value="InterPro"/>
</dbReference>
<dbReference type="NCBIfam" id="NF004162">
    <property type="entry name" value="PRK05627.1-5"/>
    <property type="match status" value="1"/>
</dbReference>
<dbReference type="GO" id="GO:0009398">
    <property type="term" value="P:FMN biosynthetic process"/>
    <property type="evidence" value="ECO:0007669"/>
    <property type="project" value="UniProtKB-UniRule"/>
</dbReference>
<dbReference type="FunFam" id="3.40.50.620:FF:000021">
    <property type="entry name" value="Riboflavin biosynthesis protein"/>
    <property type="match status" value="1"/>
</dbReference>
<comment type="catalytic activity">
    <reaction evidence="14 15">
        <text>FMN + ATP + H(+) = FAD + diphosphate</text>
        <dbReference type="Rhea" id="RHEA:17237"/>
        <dbReference type="ChEBI" id="CHEBI:15378"/>
        <dbReference type="ChEBI" id="CHEBI:30616"/>
        <dbReference type="ChEBI" id="CHEBI:33019"/>
        <dbReference type="ChEBI" id="CHEBI:57692"/>
        <dbReference type="ChEBI" id="CHEBI:58210"/>
        <dbReference type="EC" id="2.7.7.2"/>
    </reaction>
</comment>
<dbReference type="PANTHER" id="PTHR22749">
    <property type="entry name" value="RIBOFLAVIN KINASE/FMN ADENYLYLTRANSFERASE"/>
    <property type="match status" value="1"/>
</dbReference>
<evidence type="ECO:0000256" key="7">
    <source>
        <dbReference type="ARBA" id="ARBA00022695"/>
    </source>
</evidence>